<gene>
    <name evidence="3" type="ORF">H4Q31_17135</name>
</gene>
<accession>A0A841TJB2</accession>
<feature type="signal peptide" evidence="2">
    <location>
        <begin position="1"/>
        <end position="20"/>
    </location>
</feature>
<evidence type="ECO:0000256" key="1">
    <source>
        <dbReference type="SAM" id="MobiDB-lite"/>
    </source>
</evidence>
<organism evidence="3 4">
    <name type="scientific">Cohnella lubricantis</name>
    <dbReference type="NCBI Taxonomy" id="2163172"/>
    <lineage>
        <taxon>Bacteria</taxon>
        <taxon>Bacillati</taxon>
        <taxon>Bacillota</taxon>
        <taxon>Bacilli</taxon>
        <taxon>Bacillales</taxon>
        <taxon>Paenibacillaceae</taxon>
        <taxon>Cohnella</taxon>
    </lineage>
</organism>
<reference evidence="3 4" key="1">
    <citation type="submission" date="2020-08" db="EMBL/GenBank/DDBJ databases">
        <title>Cohnella phylogeny.</title>
        <authorList>
            <person name="Dunlap C."/>
        </authorList>
    </citation>
    <scope>NUCLEOTIDE SEQUENCE [LARGE SCALE GENOMIC DNA]</scope>
    <source>
        <strain evidence="3 4">DSM 103658</strain>
    </source>
</reference>
<dbReference type="Proteomes" id="UP000574133">
    <property type="component" value="Unassembled WGS sequence"/>
</dbReference>
<protein>
    <submittedName>
        <fullName evidence="3">Uncharacterized protein</fullName>
    </submittedName>
</protein>
<dbReference type="EMBL" id="JACJVN010000065">
    <property type="protein sequence ID" value="MBB6679017.1"/>
    <property type="molecule type" value="Genomic_DNA"/>
</dbReference>
<evidence type="ECO:0000313" key="4">
    <source>
        <dbReference type="Proteomes" id="UP000574133"/>
    </source>
</evidence>
<dbReference type="RefSeq" id="WP_185180276.1">
    <property type="nucleotide sequence ID" value="NZ_CBCSEP010000002.1"/>
</dbReference>
<feature type="chain" id="PRO_5039566606" evidence="2">
    <location>
        <begin position="21"/>
        <end position="75"/>
    </location>
</feature>
<dbReference type="PROSITE" id="PS51257">
    <property type="entry name" value="PROKAR_LIPOPROTEIN"/>
    <property type="match status" value="1"/>
</dbReference>
<feature type="compositionally biased region" description="Low complexity" evidence="1">
    <location>
        <begin position="52"/>
        <end position="75"/>
    </location>
</feature>
<dbReference type="AlphaFoldDB" id="A0A841TJB2"/>
<keyword evidence="2" id="KW-0732">Signal</keyword>
<name>A0A841TJB2_9BACL</name>
<keyword evidence="4" id="KW-1185">Reference proteome</keyword>
<sequence>MKRVYSYLLLLALGVVLLMAAGCSSNSENAPAGDMSTDTIQEDVGSTAETPAADGSDAAGSDTAGDTSDSADASS</sequence>
<evidence type="ECO:0000313" key="3">
    <source>
        <dbReference type="EMBL" id="MBB6679017.1"/>
    </source>
</evidence>
<feature type="region of interest" description="Disordered" evidence="1">
    <location>
        <begin position="27"/>
        <end position="75"/>
    </location>
</feature>
<proteinExistence type="predicted"/>
<evidence type="ECO:0000256" key="2">
    <source>
        <dbReference type="SAM" id="SignalP"/>
    </source>
</evidence>
<comment type="caution">
    <text evidence="3">The sequence shown here is derived from an EMBL/GenBank/DDBJ whole genome shotgun (WGS) entry which is preliminary data.</text>
</comment>